<evidence type="ECO:0000256" key="4">
    <source>
        <dbReference type="ARBA" id="ARBA00022679"/>
    </source>
</evidence>
<keyword evidence="2" id="KW-1003">Cell membrane</keyword>
<feature type="transmembrane region" description="Helical" evidence="8">
    <location>
        <begin position="272"/>
        <end position="296"/>
    </location>
</feature>
<dbReference type="InterPro" id="IPR050297">
    <property type="entry name" value="LipidA_mod_glycosyltrf_83"/>
</dbReference>
<dbReference type="InterPro" id="IPR038731">
    <property type="entry name" value="RgtA/B/C-like"/>
</dbReference>
<evidence type="ECO:0000256" key="1">
    <source>
        <dbReference type="ARBA" id="ARBA00004651"/>
    </source>
</evidence>
<feature type="transmembrane region" description="Helical" evidence="8">
    <location>
        <begin position="187"/>
        <end position="216"/>
    </location>
</feature>
<sequence>MEMSLRKARICKKPLLFILLSFLCIILFFMIGIFMGYSPDMLIQVPFIMAGYTCFVFMLAYFAYRHLQEDQAFVFFIACIAFGIRFMWVLLVDTNPVSDFHIMYDAAVKMSVGDFSYNDSDYFQAWTYQLGFTMYQALMVKLFGTSLLPLKILNVLWCTGITVLVYKIGRMIFNEFAAKFASITYCFFVPSIVMSSVLTNQHLATFLFYLAFYYLLKNLTPSWKVSICTAVLVSLGNLIRPLGAVILLSILLYVVIYLIVLKKQSIKKGIGFVVIFFTTYFAVFYFVSLLAVGTGISHAPLVNHDPMWKFVLGFNHDTEGAFSEEDFKKVTQYPLGEERTRIEKEMVQERLSDLGKLSGLFLSKLRLMWSEVDALYWSLNTASVSHLFSMIHTYSYITYFVIMLILFISVDLLIISRQDMDQKYLFFIILILGYMGVHLLIEVQQRYRYFIMPSMILIEGYGAYMLATVMSSWKKRYPIHRLLRMRTKEARANVAEEA</sequence>
<evidence type="ECO:0000256" key="5">
    <source>
        <dbReference type="ARBA" id="ARBA00022692"/>
    </source>
</evidence>
<dbReference type="PANTHER" id="PTHR33908:SF3">
    <property type="entry name" value="UNDECAPRENYL PHOSPHATE-ALPHA-4-AMINO-4-DEOXY-L-ARABINOSE ARABINOSYL TRANSFERASE"/>
    <property type="match status" value="1"/>
</dbReference>
<keyword evidence="4" id="KW-0808">Transferase</keyword>
<dbReference type="PANTHER" id="PTHR33908">
    <property type="entry name" value="MANNOSYLTRANSFERASE YKCB-RELATED"/>
    <property type="match status" value="1"/>
</dbReference>
<comment type="caution">
    <text evidence="10">The sequence shown here is derived from an EMBL/GenBank/DDBJ whole genome shotgun (WGS) entry which is preliminary data.</text>
</comment>
<evidence type="ECO:0000256" key="6">
    <source>
        <dbReference type="ARBA" id="ARBA00022989"/>
    </source>
</evidence>
<organism evidence="10 11">
    <name type="scientific">Paenibacillus alvei</name>
    <name type="common">Bacillus alvei</name>
    <dbReference type="NCBI Taxonomy" id="44250"/>
    <lineage>
        <taxon>Bacteria</taxon>
        <taxon>Bacillati</taxon>
        <taxon>Bacillota</taxon>
        <taxon>Bacilli</taxon>
        <taxon>Bacillales</taxon>
        <taxon>Paenibacillaceae</taxon>
        <taxon>Paenibacillus</taxon>
    </lineage>
</organism>
<evidence type="ECO:0000256" key="3">
    <source>
        <dbReference type="ARBA" id="ARBA00022676"/>
    </source>
</evidence>
<dbReference type="GO" id="GO:0010041">
    <property type="term" value="P:response to iron(III) ion"/>
    <property type="evidence" value="ECO:0007669"/>
    <property type="project" value="TreeGrafter"/>
</dbReference>
<feature type="transmembrane region" description="Helical" evidence="8">
    <location>
        <begin position="447"/>
        <end position="467"/>
    </location>
</feature>
<dbReference type="GO" id="GO:0009103">
    <property type="term" value="P:lipopolysaccharide biosynthetic process"/>
    <property type="evidence" value="ECO:0007669"/>
    <property type="project" value="UniProtKB-ARBA"/>
</dbReference>
<comment type="subcellular location">
    <subcellularLocation>
        <location evidence="1">Cell membrane</location>
        <topology evidence="1">Multi-pass membrane protein</topology>
    </subcellularLocation>
</comment>
<feature type="transmembrane region" description="Helical" evidence="8">
    <location>
        <begin position="43"/>
        <end position="64"/>
    </location>
</feature>
<accession>A0AAP6ZXL3</accession>
<dbReference type="GO" id="GO:0005886">
    <property type="term" value="C:plasma membrane"/>
    <property type="evidence" value="ECO:0007669"/>
    <property type="project" value="UniProtKB-SubCell"/>
</dbReference>
<dbReference type="AlphaFoldDB" id="A0AAP6ZXL3"/>
<feature type="transmembrane region" description="Helical" evidence="8">
    <location>
        <begin position="15"/>
        <end position="37"/>
    </location>
</feature>
<protein>
    <recommendedName>
        <fullName evidence="9">Glycosyltransferase RgtA/B/C/D-like domain-containing protein</fullName>
    </recommendedName>
</protein>
<dbReference type="EMBL" id="JABFOR010000004">
    <property type="protein sequence ID" value="NOJ69927.1"/>
    <property type="molecule type" value="Genomic_DNA"/>
</dbReference>
<feature type="transmembrane region" description="Helical" evidence="8">
    <location>
        <begin position="71"/>
        <end position="91"/>
    </location>
</feature>
<reference evidence="10 11" key="1">
    <citation type="submission" date="2020-05" db="EMBL/GenBank/DDBJ databases">
        <title>Whole genome sequencing and identification of novel metabolites from Paenibacillus alvei strain JR949.</title>
        <authorList>
            <person name="Rajendhran J."/>
            <person name="Sree Pranav P."/>
            <person name="Mahalakshmi B."/>
            <person name="Karthikeyan R."/>
        </authorList>
    </citation>
    <scope>NUCLEOTIDE SEQUENCE [LARGE SCALE GENOMIC DNA]</scope>
    <source>
        <strain evidence="10 11">JR949</strain>
    </source>
</reference>
<evidence type="ECO:0000256" key="7">
    <source>
        <dbReference type="ARBA" id="ARBA00023136"/>
    </source>
</evidence>
<gene>
    <name evidence="10" type="ORF">HMI46_05105</name>
</gene>
<name>A0AAP6ZXL3_PAEAL</name>
<dbReference type="GO" id="GO:0016763">
    <property type="term" value="F:pentosyltransferase activity"/>
    <property type="evidence" value="ECO:0007669"/>
    <property type="project" value="TreeGrafter"/>
</dbReference>
<evidence type="ECO:0000256" key="8">
    <source>
        <dbReference type="SAM" id="Phobius"/>
    </source>
</evidence>
<evidence type="ECO:0000313" key="11">
    <source>
        <dbReference type="Proteomes" id="UP000552038"/>
    </source>
</evidence>
<feature type="transmembrane region" description="Helical" evidence="8">
    <location>
        <begin position="148"/>
        <end position="166"/>
    </location>
</feature>
<dbReference type="Proteomes" id="UP000552038">
    <property type="component" value="Unassembled WGS sequence"/>
</dbReference>
<feature type="transmembrane region" description="Helical" evidence="8">
    <location>
        <begin position="396"/>
        <end position="415"/>
    </location>
</feature>
<feature type="transmembrane region" description="Helical" evidence="8">
    <location>
        <begin position="242"/>
        <end position="260"/>
    </location>
</feature>
<evidence type="ECO:0000256" key="2">
    <source>
        <dbReference type="ARBA" id="ARBA00022475"/>
    </source>
</evidence>
<feature type="transmembrane region" description="Helical" evidence="8">
    <location>
        <begin position="424"/>
        <end position="441"/>
    </location>
</feature>
<evidence type="ECO:0000259" key="9">
    <source>
        <dbReference type="Pfam" id="PF13231"/>
    </source>
</evidence>
<keyword evidence="3" id="KW-0328">Glycosyltransferase</keyword>
<keyword evidence="6 8" id="KW-1133">Transmembrane helix</keyword>
<evidence type="ECO:0000313" key="10">
    <source>
        <dbReference type="EMBL" id="NOJ69927.1"/>
    </source>
</evidence>
<keyword evidence="7 8" id="KW-0472">Membrane</keyword>
<feature type="domain" description="Glycosyltransferase RgtA/B/C/D-like" evidence="9">
    <location>
        <begin position="135"/>
        <end position="276"/>
    </location>
</feature>
<proteinExistence type="predicted"/>
<keyword evidence="5 8" id="KW-0812">Transmembrane</keyword>
<dbReference type="Pfam" id="PF13231">
    <property type="entry name" value="PMT_2"/>
    <property type="match status" value="1"/>
</dbReference>